<feature type="region of interest" description="Disordered" evidence="1">
    <location>
        <begin position="179"/>
        <end position="204"/>
    </location>
</feature>
<protein>
    <submittedName>
        <fullName evidence="2">Uncharacterized protein</fullName>
    </submittedName>
</protein>
<feature type="region of interest" description="Disordered" evidence="1">
    <location>
        <begin position="233"/>
        <end position="325"/>
    </location>
</feature>
<feature type="compositionally biased region" description="Basic and acidic residues" evidence="1">
    <location>
        <begin position="410"/>
        <end position="421"/>
    </location>
</feature>
<name>W7IET6_9PEZI</name>
<keyword evidence="3" id="KW-1185">Reference proteome</keyword>
<feature type="compositionally biased region" description="Basic and acidic residues" evidence="1">
    <location>
        <begin position="487"/>
        <end position="501"/>
    </location>
</feature>
<accession>W7IET6</accession>
<feature type="region of interest" description="Disordered" evidence="1">
    <location>
        <begin position="366"/>
        <end position="443"/>
    </location>
</feature>
<organism evidence="2 3">
    <name type="scientific">Drechslerella stenobrocha 248</name>
    <dbReference type="NCBI Taxonomy" id="1043628"/>
    <lineage>
        <taxon>Eukaryota</taxon>
        <taxon>Fungi</taxon>
        <taxon>Dikarya</taxon>
        <taxon>Ascomycota</taxon>
        <taxon>Pezizomycotina</taxon>
        <taxon>Orbiliomycetes</taxon>
        <taxon>Orbiliales</taxon>
        <taxon>Orbiliaceae</taxon>
        <taxon>Drechslerella</taxon>
    </lineage>
</organism>
<feature type="compositionally biased region" description="Polar residues" evidence="1">
    <location>
        <begin position="257"/>
        <end position="268"/>
    </location>
</feature>
<feature type="compositionally biased region" description="Polar residues" evidence="1">
    <location>
        <begin position="395"/>
        <end position="407"/>
    </location>
</feature>
<gene>
    <name evidence="2" type="ORF">DRE_00478</name>
</gene>
<evidence type="ECO:0000313" key="3">
    <source>
        <dbReference type="Proteomes" id="UP000024837"/>
    </source>
</evidence>
<dbReference type="Proteomes" id="UP000024837">
    <property type="component" value="Unassembled WGS sequence"/>
</dbReference>
<dbReference type="EMBL" id="KI966410">
    <property type="protein sequence ID" value="EWC47510.1"/>
    <property type="molecule type" value="Genomic_DNA"/>
</dbReference>
<proteinExistence type="predicted"/>
<feature type="region of interest" description="Disordered" evidence="1">
    <location>
        <begin position="466"/>
        <end position="521"/>
    </location>
</feature>
<dbReference type="AlphaFoldDB" id="W7IET6"/>
<reference evidence="2 3" key="1">
    <citation type="submission" date="2013-05" db="EMBL/GenBank/DDBJ databases">
        <title>Drechslerella stenobrocha genome reveals carnivorous origination and mechanical trapping mechanism of predatory fungi.</title>
        <authorList>
            <person name="Liu X."/>
            <person name="Zhang W."/>
            <person name="Liu K."/>
        </authorList>
    </citation>
    <scope>NUCLEOTIDE SEQUENCE [LARGE SCALE GENOMIC DNA]</scope>
    <source>
        <strain evidence="2 3">248</strain>
    </source>
</reference>
<evidence type="ECO:0000313" key="2">
    <source>
        <dbReference type="EMBL" id="EWC47510.1"/>
    </source>
</evidence>
<dbReference type="OrthoDB" id="5430313at2759"/>
<feature type="compositionally biased region" description="Basic residues" evidence="1">
    <location>
        <begin position="309"/>
        <end position="321"/>
    </location>
</feature>
<evidence type="ECO:0000256" key="1">
    <source>
        <dbReference type="SAM" id="MobiDB-lite"/>
    </source>
</evidence>
<sequence>MFNFVGKSAPNMGQNDRWSKLKWCTDLANTSQTASHKLMPFGARRTRCTRDLQKPGGNCPTLIRFLLHLTNLLVTEEDDEHQHQHGLCNFEVPISIFWGLLGLRTFNRWWVIPHLIRDSAWCGTDTRPGADLTPYKPVNETLPKDLYLKVWVCVPAERDFYSSSLCRFRSTHRGEVVSDRDVRDSSDLESDMEGSTELQRPVGFTSERIAVPSVHPARGRDSLVARTNRYAPNTWDDEVPRTGGLESYGHRPYGTVGFNSTRRGNPTSFHPEAAFDEPQQSPPPSVRHPRGSSRVGYPSGGGSVSEARHSHHSSPAHWHRIGPREPSLDDTLLPTDLFIDINQGQHGTLIRGTGITLVPFVPLMEPGATHEAPRDREVDPTPPEAPQFEMDDYSWDQSQDFPVSDSASPAEHREYTRENDRYPGSLGAVRDHRRTHGRSGFSGVETGGVQAAYLYNSPYSAAGNYPEQHTGYENADAAGSYNYTNQRSEHPRQGRAQERRARGPAPPIEREHSEAYYGKFY</sequence>
<dbReference type="HOGENOM" id="CLU_522769_0_0_1"/>